<protein>
    <recommendedName>
        <fullName evidence="3">DUF4376 domain-containing protein</fullName>
    </recommendedName>
</protein>
<reference evidence="1 2" key="1">
    <citation type="journal article" date="2009" name="Stand. Genomic Sci.">
        <title>Complete genome sequence of Capnocytophaga ochracea type strain (VPI 2845).</title>
        <authorList>
            <person name="Mavrommatis K."/>
            <person name="Gronow S."/>
            <person name="Saunders E."/>
            <person name="Land M."/>
            <person name="Lapidus A."/>
            <person name="Copeland A."/>
            <person name="Glavina Del Rio T."/>
            <person name="Nolan M."/>
            <person name="Lucas S."/>
            <person name="Chen F."/>
            <person name="Tice H."/>
            <person name="Cheng J.F."/>
            <person name="Bruce D."/>
            <person name="Goodwin L."/>
            <person name="Pitluck S."/>
            <person name="Pati A."/>
            <person name="Ivanova N."/>
            <person name="Chen A."/>
            <person name="Palaniappan K."/>
            <person name="Chain P."/>
            <person name="Hauser L."/>
            <person name="Chang Y.J."/>
            <person name="Jeffries C.D."/>
            <person name="Brettin T."/>
            <person name="Detter J.C."/>
            <person name="Han C."/>
            <person name="Bristow J."/>
            <person name="Goker M."/>
            <person name="Rohde M."/>
            <person name="Eisen J.A."/>
            <person name="Markowitz V."/>
            <person name="Kyrpides N.C."/>
            <person name="Klenk H.P."/>
            <person name="Hugenholtz P."/>
        </authorList>
    </citation>
    <scope>NUCLEOTIDE SEQUENCE [LARGE SCALE GENOMIC DNA]</scope>
    <source>
        <strain evidence="2">ATCC 27872 / DSM 7271 / JCM 12966 / VPI 2845</strain>
    </source>
</reference>
<evidence type="ECO:0008006" key="3">
    <source>
        <dbReference type="Google" id="ProtNLM"/>
    </source>
</evidence>
<sequence length="168" mass="19676">MAKLQQMNEMTKQNSQILLIDGYVTMNGKRYDECVPFEREAFNEALGQELHPDTARVSDITFNKIIEQLQSDPNGNNEQWGLCYKDNYYDFILYADARGTYSESSRRVNGEWLPIEFTDEQWAEIEGLLDVEGQVQEMLAERRYREEIAEEERMPELADYNGYGFLTV</sequence>
<organism evidence="1 2">
    <name type="scientific">Capnocytophaga ochracea (strain ATCC 27872 / DSM 7271 / CCUG 9716 / JCM 12966 / NCTC 12371 / SS31 / VPI 2845)</name>
    <name type="common">Bacteroides ochraceus</name>
    <dbReference type="NCBI Taxonomy" id="521097"/>
    <lineage>
        <taxon>Bacteria</taxon>
        <taxon>Pseudomonadati</taxon>
        <taxon>Bacteroidota</taxon>
        <taxon>Flavobacteriia</taxon>
        <taxon>Flavobacteriales</taxon>
        <taxon>Flavobacteriaceae</taxon>
        <taxon>Capnocytophaga</taxon>
    </lineage>
</organism>
<evidence type="ECO:0000313" key="2">
    <source>
        <dbReference type="Proteomes" id="UP000006650"/>
    </source>
</evidence>
<dbReference type="HOGENOM" id="CLU_1583530_0_0_10"/>
<accession>C7M982</accession>
<dbReference type="KEGG" id="coc:Coch_0873"/>
<evidence type="ECO:0000313" key="1">
    <source>
        <dbReference type="EMBL" id="ACU92428.1"/>
    </source>
</evidence>
<dbReference type="STRING" id="521097.Coch_0873"/>
<dbReference type="GeneID" id="29674710"/>
<keyword evidence="2" id="KW-1185">Reference proteome</keyword>
<dbReference type="Proteomes" id="UP000006650">
    <property type="component" value="Chromosome"/>
</dbReference>
<dbReference type="EMBL" id="CP001632">
    <property type="protein sequence ID" value="ACU92428.1"/>
    <property type="molecule type" value="Genomic_DNA"/>
</dbReference>
<dbReference type="eggNOG" id="ENOG50310K4">
    <property type="taxonomic scope" value="Bacteria"/>
</dbReference>
<name>C7M982_CAPOD</name>
<dbReference type="AlphaFoldDB" id="C7M982"/>
<proteinExistence type="predicted"/>
<gene>
    <name evidence="1" type="ordered locus">Coch_0873</name>
</gene>
<dbReference type="RefSeq" id="WP_015782105.1">
    <property type="nucleotide sequence ID" value="NC_013162.1"/>
</dbReference>